<name>A0A9P8VGF5_9PEZI</name>
<protein>
    <submittedName>
        <fullName evidence="1">Uncharacterized protein</fullName>
    </submittedName>
</protein>
<evidence type="ECO:0000313" key="2">
    <source>
        <dbReference type="Proteomes" id="UP000770015"/>
    </source>
</evidence>
<reference evidence="1" key="1">
    <citation type="journal article" date="2021" name="Nat. Commun.">
        <title>Genetic determinants of endophytism in the Arabidopsis root mycobiome.</title>
        <authorList>
            <person name="Mesny F."/>
            <person name="Miyauchi S."/>
            <person name="Thiergart T."/>
            <person name="Pickel B."/>
            <person name="Atanasova L."/>
            <person name="Karlsson M."/>
            <person name="Huettel B."/>
            <person name="Barry K.W."/>
            <person name="Haridas S."/>
            <person name="Chen C."/>
            <person name="Bauer D."/>
            <person name="Andreopoulos W."/>
            <person name="Pangilinan J."/>
            <person name="LaButti K."/>
            <person name="Riley R."/>
            <person name="Lipzen A."/>
            <person name="Clum A."/>
            <person name="Drula E."/>
            <person name="Henrissat B."/>
            <person name="Kohler A."/>
            <person name="Grigoriev I.V."/>
            <person name="Martin F.M."/>
            <person name="Hacquard S."/>
        </authorList>
    </citation>
    <scope>NUCLEOTIDE SEQUENCE</scope>
    <source>
        <strain evidence="1">MPI-SDFR-AT-0117</strain>
    </source>
</reference>
<sequence length="189" mass="21662">MVYAAPKARMACREARAASAEIGGFEFGLYGTKRRGYWLNHTSDIVKITTDLLAHPYFHSVDLSRIQRLAFGQAQFKSEPNAAGILELILTTCRSCREIVMLYDQDSRFTYRHPSTLTRTNIQVLKEDDIIGNHAFPPSRNLPDGPITWGELHGTVMDVWEEYMIERRLDIARIPRLNGMDLIRSARMF</sequence>
<proteinExistence type="predicted"/>
<accession>A0A9P8VGF5</accession>
<keyword evidence="2" id="KW-1185">Reference proteome</keyword>
<dbReference type="Proteomes" id="UP000770015">
    <property type="component" value="Unassembled WGS sequence"/>
</dbReference>
<dbReference type="EMBL" id="JAGSXJ010000005">
    <property type="protein sequence ID" value="KAH6691558.1"/>
    <property type="molecule type" value="Genomic_DNA"/>
</dbReference>
<organism evidence="1 2">
    <name type="scientific">Plectosphaerella plurivora</name>
    <dbReference type="NCBI Taxonomy" id="936078"/>
    <lineage>
        <taxon>Eukaryota</taxon>
        <taxon>Fungi</taxon>
        <taxon>Dikarya</taxon>
        <taxon>Ascomycota</taxon>
        <taxon>Pezizomycotina</taxon>
        <taxon>Sordariomycetes</taxon>
        <taxon>Hypocreomycetidae</taxon>
        <taxon>Glomerellales</taxon>
        <taxon>Plectosphaerellaceae</taxon>
        <taxon>Plectosphaerella</taxon>
    </lineage>
</organism>
<comment type="caution">
    <text evidence="1">The sequence shown here is derived from an EMBL/GenBank/DDBJ whole genome shotgun (WGS) entry which is preliminary data.</text>
</comment>
<gene>
    <name evidence="1" type="ORF">F5X68DRAFT_202105</name>
</gene>
<dbReference type="AlphaFoldDB" id="A0A9P8VGF5"/>
<dbReference type="OrthoDB" id="3561261at2759"/>
<evidence type="ECO:0000313" key="1">
    <source>
        <dbReference type="EMBL" id="KAH6691558.1"/>
    </source>
</evidence>